<dbReference type="Gene3D" id="3.40.50.1240">
    <property type="entry name" value="Phosphoglycerate mutase-like"/>
    <property type="match status" value="1"/>
</dbReference>
<name>A0AAU8JHF9_9CYAN</name>
<dbReference type="InterPro" id="IPR013078">
    <property type="entry name" value="His_Pase_superF_clade-1"/>
</dbReference>
<dbReference type="EMBL" id="CP159837">
    <property type="protein sequence ID" value="XCM38282.1"/>
    <property type="molecule type" value="Genomic_DNA"/>
</dbReference>
<sequence>MTKTIWIARHGNREDFVDFNWIKTADRPFDPGLSADGIQQAQELAQRLALEPIAHIFASPFLRTVQTAHYVAEVLNLPIKIESGAAECLSFPFCAIKPELLPLEMLAQRFPRIDLNYRDRVPVCYPETLAVAKKRAGDTIKRLSKEFPGNLLIISHGASLVNMTRKLVGDRAKIRSSLCSLIKLVGSGEQWQMELNGDTSHLSQAKTGVSFHSLSLIQYIYTQEIFKQFRR</sequence>
<dbReference type="PANTHER" id="PTHR16469:SF51">
    <property type="entry name" value="TRANSCRIPTION FACTOR TAU 55 KDA SUBUNIT"/>
    <property type="match status" value="1"/>
</dbReference>
<dbReference type="Pfam" id="PF00300">
    <property type="entry name" value="His_Phos_1"/>
    <property type="match status" value="1"/>
</dbReference>
<proteinExistence type="predicted"/>
<reference evidence="1" key="1">
    <citation type="submission" date="2024-07" db="EMBL/GenBank/DDBJ databases">
        <authorList>
            <person name="Kim Y.J."/>
            <person name="Jeong J.Y."/>
        </authorList>
    </citation>
    <scope>NUCLEOTIDE SEQUENCE</scope>
    <source>
        <strain evidence="1">GIHE-MW2</strain>
    </source>
</reference>
<protein>
    <submittedName>
        <fullName evidence="1">Histidine phosphatase family protein</fullName>
        <ecNumber evidence="1">3.1.3.-</ecNumber>
    </submittedName>
</protein>
<keyword evidence="1" id="KW-0378">Hydrolase</keyword>
<dbReference type="SUPFAM" id="SSF53254">
    <property type="entry name" value="Phosphoglycerate mutase-like"/>
    <property type="match status" value="1"/>
</dbReference>
<dbReference type="AlphaFoldDB" id="A0AAU8JHF9"/>
<accession>A0AAU8JHF9</accession>
<dbReference type="CDD" id="cd07067">
    <property type="entry name" value="HP_PGM_like"/>
    <property type="match status" value="1"/>
</dbReference>
<dbReference type="RefSeq" id="WP_354635777.1">
    <property type="nucleotide sequence ID" value="NZ_CP159837.1"/>
</dbReference>
<gene>
    <name evidence="1" type="ORF">ABWT76_001119</name>
</gene>
<dbReference type="GO" id="GO:0016787">
    <property type="term" value="F:hydrolase activity"/>
    <property type="evidence" value="ECO:0007669"/>
    <property type="project" value="UniProtKB-KW"/>
</dbReference>
<dbReference type="InterPro" id="IPR029033">
    <property type="entry name" value="His_PPase_superfam"/>
</dbReference>
<evidence type="ECO:0000313" key="1">
    <source>
        <dbReference type="EMBL" id="XCM38282.1"/>
    </source>
</evidence>
<organism evidence="1">
    <name type="scientific">Planktothricoides raciborskii GIHE-MW2</name>
    <dbReference type="NCBI Taxonomy" id="2792601"/>
    <lineage>
        <taxon>Bacteria</taxon>
        <taxon>Bacillati</taxon>
        <taxon>Cyanobacteriota</taxon>
        <taxon>Cyanophyceae</taxon>
        <taxon>Oscillatoriophycideae</taxon>
        <taxon>Oscillatoriales</taxon>
        <taxon>Oscillatoriaceae</taxon>
        <taxon>Planktothricoides</taxon>
    </lineage>
</organism>
<dbReference type="EC" id="3.1.3.-" evidence="1"/>
<dbReference type="InterPro" id="IPR051710">
    <property type="entry name" value="Phosphatase_SH3-domain"/>
</dbReference>
<dbReference type="PANTHER" id="PTHR16469">
    <property type="entry name" value="UBIQUITIN-ASSOCIATED AND SH3 DOMAIN-CONTAINING BA-RELATED"/>
    <property type="match status" value="1"/>
</dbReference>
<dbReference type="SMART" id="SM00855">
    <property type="entry name" value="PGAM"/>
    <property type="match status" value="1"/>
</dbReference>